<comment type="caution">
    <text evidence="2">The sequence shown here is derived from an EMBL/GenBank/DDBJ whole genome shotgun (WGS) entry which is preliminary data.</text>
</comment>
<dbReference type="RefSeq" id="WP_425345146.1">
    <property type="nucleotide sequence ID" value="NZ_JBGUBD010000004.1"/>
</dbReference>
<accession>A0ABV4U4G9</accession>
<protein>
    <submittedName>
        <fullName evidence="2">Uncharacterized protein</fullName>
    </submittedName>
</protein>
<evidence type="ECO:0000313" key="2">
    <source>
        <dbReference type="EMBL" id="MFA9478222.1"/>
    </source>
</evidence>
<evidence type="ECO:0000256" key="1">
    <source>
        <dbReference type="SAM" id="MobiDB-lite"/>
    </source>
</evidence>
<proteinExistence type="predicted"/>
<evidence type="ECO:0000313" key="3">
    <source>
        <dbReference type="Proteomes" id="UP001575105"/>
    </source>
</evidence>
<keyword evidence="3" id="KW-1185">Reference proteome</keyword>
<gene>
    <name evidence="2" type="ORF">ACERK3_07925</name>
</gene>
<reference evidence="2 3" key="1">
    <citation type="submission" date="2024-08" db="EMBL/GenBank/DDBJ databases">
        <title>Whole-genome sequencing of halo(alkali)philic microorganisms from hypersaline lakes.</title>
        <authorList>
            <person name="Sorokin D.Y."/>
            <person name="Merkel A.Y."/>
            <person name="Messina E."/>
            <person name="Yakimov M."/>
        </authorList>
    </citation>
    <scope>NUCLEOTIDE SEQUENCE [LARGE SCALE GENOMIC DNA]</scope>
    <source>
        <strain evidence="2 3">AB-hyl4</strain>
    </source>
</reference>
<dbReference type="EMBL" id="JBGUBD010000004">
    <property type="protein sequence ID" value="MFA9478222.1"/>
    <property type="molecule type" value="Genomic_DNA"/>
</dbReference>
<sequence length="220" mass="24882">MKLMREAGSESIHDQALLTVVLLDRVQDTGRYPTRERLLKHFYFIGHSYDLGWSASFLRQVAGPLAGDAPLLGHERHAVEQRWLRQEKNLLLAGEAIAEGQLQAAAFAQPLLPQLVCLMELFRRFDREGLVRWAVVHHVVEALNAADVPVDVEAVKQRIAADAEPAWQALLEERTFSDAHLQRTLRGLVEQQLVVVKQWQRNEPPASTTEQDNTASGLWE</sequence>
<name>A0ABV4U4G9_9BACT</name>
<feature type="region of interest" description="Disordered" evidence="1">
    <location>
        <begin position="200"/>
        <end position="220"/>
    </location>
</feature>
<organism evidence="2 3">
    <name type="scientific">Natronomicrosphaera hydrolytica</name>
    <dbReference type="NCBI Taxonomy" id="3242702"/>
    <lineage>
        <taxon>Bacteria</taxon>
        <taxon>Pseudomonadati</taxon>
        <taxon>Planctomycetota</taxon>
        <taxon>Phycisphaerae</taxon>
        <taxon>Phycisphaerales</taxon>
        <taxon>Phycisphaeraceae</taxon>
        <taxon>Natronomicrosphaera</taxon>
    </lineage>
</organism>
<dbReference type="Proteomes" id="UP001575105">
    <property type="component" value="Unassembled WGS sequence"/>
</dbReference>